<dbReference type="InterPro" id="IPR023174">
    <property type="entry name" value="PDEase_CS"/>
</dbReference>
<evidence type="ECO:0000313" key="10">
    <source>
        <dbReference type="EMBL" id="KAK2865980.1"/>
    </source>
</evidence>
<feature type="binding site" evidence="6">
    <location>
        <position position="561"/>
    </location>
    <ligand>
        <name>Zn(2+)</name>
        <dbReference type="ChEBI" id="CHEBI:29105"/>
        <label>1</label>
    </ligand>
</feature>
<dbReference type="FunFam" id="3.30.450.40:FF:000001">
    <property type="entry name" value="Phosphodiesterase"/>
    <property type="match status" value="1"/>
</dbReference>
<dbReference type="InterPro" id="IPR002073">
    <property type="entry name" value="PDEase_catalytic_dom"/>
</dbReference>
<evidence type="ECO:0000256" key="1">
    <source>
        <dbReference type="ARBA" id="ARBA00022535"/>
    </source>
</evidence>
<dbReference type="PRINTS" id="PR00387">
    <property type="entry name" value="PDIESTERASE1"/>
</dbReference>
<dbReference type="SMART" id="SM00065">
    <property type="entry name" value="GAF"/>
    <property type="match status" value="2"/>
</dbReference>
<keyword evidence="3 7" id="KW-0378">Hydrolase</keyword>
<feature type="binding site" evidence="6">
    <location>
        <position position="597"/>
    </location>
    <ligand>
        <name>Zn(2+)</name>
        <dbReference type="ChEBI" id="CHEBI:29105"/>
        <label>1</label>
    </ligand>
</feature>
<feature type="domain" description="PDEase" evidence="9">
    <location>
        <begin position="481"/>
        <end position="814"/>
    </location>
</feature>
<dbReference type="AlphaFoldDB" id="A0AA88NWU0"/>
<dbReference type="GO" id="GO:0046872">
    <property type="term" value="F:metal ion binding"/>
    <property type="evidence" value="ECO:0007669"/>
    <property type="project" value="UniProtKB-KW"/>
</dbReference>
<dbReference type="SUPFAM" id="SSF55781">
    <property type="entry name" value="GAF domain-like"/>
    <property type="match status" value="2"/>
</dbReference>
<keyword evidence="1" id="KW-0140">cGMP</keyword>
<dbReference type="SMART" id="SM00471">
    <property type="entry name" value="HDc"/>
    <property type="match status" value="1"/>
</dbReference>
<dbReference type="InterPro" id="IPR036971">
    <property type="entry name" value="PDEase_catalytic_dom_sf"/>
</dbReference>
<name>A0AA88NWU0_TACVA</name>
<feature type="binding site" evidence="5">
    <location>
        <position position="771"/>
    </location>
    <ligand>
        <name>AMP</name>
        <dbReference type="ChEBI" id="CHEBI:456215"/>
    </ligand>
</feature>
<feature type="binding site" evidence="6">
    <location>
        <position position="598"/>
    </location>
    <ligand>
        <name>Zn(2+)</name>
        <dbReference type="ChEBI" id="CHEBI:29105"/>
        <label>2</label>
    </ligand>
</feature>
<comment type="similarity">
    <text evidence="7">Belongs to the cyclic nucleotide phosphodiesterase family.</text>
</comment>
<feature type="binding site" evidence="6">
    <location>
        <position position="718"/>
    </location>
    <ligand>
        <name>Zn(2+)</name>
        <dbReference type="ChEBI" id="CHEBI:29105"/>
        <label>1</label>
    </ligand>
</feature>
<evidence type="ECO:0000313" key="11">
    <source>
        <dbReference type="Proteomes" id="UP001187315"/>
    </source>
</evidence>
<evidence type="ECO:0000256" key="7">
    <source>
        <dbReference type="RuleBase" id="RU363067"/>
    </source>
</evidence>
<feature type="compositionally biased region" description="Basic and acidic residues" evidence="8">
    <location>
        <begin position="827"/>
        <end position="842"/>
    </location>
</feature>
<dbReference type="FunFam" id="1.10.1300.10:FF:000005">
    <property type="entry name" value="Phosphodiesterase"/>
    <property type="match status" value="1"/>
</dbReference>
<comment type="caution">
    <text evidence="10">The sequence shown here is derived from an EMBL/GenBank/DDBJ whole genome shotgun (WGS) entry which is preliminary data.</text>
</comment>
<dbReference type="EMBL" id="JAVHJS010000002">
    <property type="protein sequence ID" value="KAK2865980.1"/>
    <property type="molecule type" value="Genomic_DNA"/>
</dbReference>
<evidence type="ECO:0000256" key="2">
    <source>
        <dbReference type="ARBA" id="ARBA00022723"/>
    </source>
</evidence>
<evidence type="ECO:0000256" key="4">
    <source>
        <dbReference type="PIRSR" id="PIRSR623088-1"/>
    </source>
</evidence>
<evidence type="ECO:0000256" key="5">
    <source>
        <dbReference type="PIRSR" id="PIRSR623088-2"/>
    </source>
</evidence>
<feature type="binding site" evidence="5">
    <location>
        <begin position="557"/>
        <end position="561"/>
    </location>
    <ligand>
        <name>AMP</name>
        <dbReference type="ChEBI" id="CHEBI:456215"/>
    </ligand>
</feature>
<accession>A0AA88NWU0</accession>
<dbReference type="Pfam" id="PF01590">
    <property type="entry name" value="GAF"/>
    <property type="match status" value="2"/>
</dbReference>
<dbReference type="GO" id="GO:0004114">
    <property type="term" value="F:3',5'-cyclic-nucleotide phosphodiesterase activity"/>
    <property type="evidence" value="ECO:0007669"/>
    <property type="project" value="InterPro"/>
</dbReference>
<proteinExistence type="inferred from homology"/>
<organism evidence="10 11">
    <name type="scientific">Tachysurus vachellii</name>
    <name type="common">Darkbarbel catfish</name>
    <name type="synonym">Pelteobagrus vachellii</name>
    <dbReference type="NCBI Taxonomy" id="175792"/>
    <lineage>
        <taxon>Eukaryota</taxon>
        <taxon>Metazoa</taxon>
        <taxon>Chordata</taxon>
        <taxon>Craniata</taxon>
        <taxon>Vertebrata</taxon>
        <taxon>Euteleostomi</taxon>
        <taxon>Actinopterygii</taxon>
        <taxon>Neopterygii</taxon>
        <taxon>Teleostei</taxon>
        <taxon>Ostariophysi</taxon>
        <taxon>Siluriformes</taxon>
        <taxon>Bagridae</taxon>
        <taxon>Tachysurus</taxon>
    </lineage>
</organism>
<feature type="active site" description="Proton donor" evidence="4">
    <location>
        <position position="557"/>
    </location>
</feature>
<feature type="binding site" evidence="5">
    <location>
        <position position="598"/>
    </location>
    <ligand>
        <name>AMP</name>
        <dbReference type="ChEBI" id="CHEBI:456215"/>
    </ligand>
</feature>
<dbReference type="SUPFAM" id="SSF109604">
    <property type="entry name" value="HD-domain/PDEase-like"/>
    <property type="match status" value="1"/>
</dbReference>
<dbReference type="CDD" id="cd00077">
    <property type="entry name" value="HDc"/>
    <property type="match status" value="1"/>
</dbReference>
<evidence type="ECO:0000256" key="8">
    <source>
        <dbReference type="SAM" id="MobiDB-lite"/>
    </source>
</evidence>
<evidence type="ECO:0000259" key="9">
    <source>
        <dbReference type="PROSITE" id="PS51845"/>
    </source>
</evidence>
<feature type="region of interest" description="Disordered" evidence="8">
    <location>
        <begin position="827"/>
        <end position="849"/>
    </location>
</feature>
<dbReference type="Proteomes" id="UP001187315">
    <property type="component" value="Unassembled WGS sequence"/>
</dbReference>
<dbReference type="InterPro" id="IPR003018">
    <property type="entry name" value="GAF"/>
</dbReference>
<comment type="cofactor">
    <cofactor evidence="7">
        <name>a divalent metal cation</name>
        <dbReference type="ChEBI" id="CHEBI:60240"/>
    </cofactor>
    <text evidence="7">Binds 2 divalent metal cations per subunit. Site 1 may preferentially bind zinc ions, while site 2 has a preference for magnesium and/or manganese ions.</text>
</comment>
<dbReference type="PANTHER" id="PTHR11347">
    <property type="entry name" value="CYCLIC NUCLEOTIDE PHOSPHODIESTERASE"/>
    <property type="match status" value="1"/>
</dbReference>
<dbReference type="PROSITE" id="PS51845">
    <property type="entry name" value="PDEASE_I_2"/>
    <property type="match status" value="1"/>
</dbReference>
<evidence type="ECO:0000256" key="6">
    <source>
        <dbReference type="PIRSR" id="PIRSR623088-3"/>
    </source>
</evidence>
<sequence length="849" mass="98122">MADKDSVEKYLENNPQFAKEYFDKKFRTEALTAAFTEELEIKDPSSYKDVSLIQEAAIIFDLVKELHGENVMEKSMHKVLQRICLLVNADRCSYFIFRARNGIPELATCLFDVTTTSTYESNLVNPFSEIVFPTDIGIVGQISTNKKGVNIPDVKQNPRFSDFVDNQTGYTTKNMIAAPIMSGKDLLGVIMALNKVGGTEFSKADELLFNKYLDFASVIAVQHYTNYMWNVESRRSQVLLWSASKVFEELTDIERQFHKVLYTVRTYLQCERYSVGLLDMTKEKEFYDEWPIKLGDVEPYKGPKTPDGREINFYKIIDYLLEAKEEIKVIPGPPADHWALVSGLPTYVAENGFICNMMNVAADEYFTFQKTAVDETGFVIKNVLSLPIVNKKEEIVGVATFFNRKDGKPFEEQDEQITEALTQFLGWSVLNCDTYDKLNRMEWRKDIAQEMVLYQTKATNIEVQEILNTREKYSKEPEECDQKELYKLLRANIPEAKDVELLEFHFSDFPLSEVDLIKCGIRCFFELGVVEKFKVPPEVLTRWMYTVRKGYRDITYHNWRHGFNVGQTMFCLLQTGKLRKYYSDLDAFAMVAAAFCHDIDHRGTNNLYQTKSASPLAKLHGSSILERHHLEYSKTLMAEENINIFQSLQKRQFETVQHLHDVCIIATDLALYFKKRTMFQKIVDATEPMTDEKEAISYIANNPIRKEIIMAMMMTGCDLSAITKPWEVQSKVALMVAAEFWEQGDLERNVLEQEPIPMMDRRKADELPKMQCGFIDFVCSFVYKEFSRFHKEITPMFDGLNNNRAHWKELADAYQAKLDAIENEKKKLENKKEGPEVTEGGKSKTCTIF</sequence>
<dbReference type="Gene3D" id="1.10.1300.10">
    <property type="entry name" value="3'5'-cyclic nucleotide phosphodiesterase, catalytic domain"/>
    <property type="match status" value="1"/>
</dbReference>
<dbReference type="InterPro" id="IPR023088">
    <property type="entry name" value="PDEase"/>
</dbReference>
<feature type="binding site" evidence="5">
    <location>
        <position position="718"/>
    </location>
    <ligand>
        <name>AMP</name>
        <dbReference type="ChEBI" id="CHEBI:456215"/>
    </ligand>
</feature>
<dbReference type="Pfam" id="PF00233">
    <property type="entry name" value="PDEase_I"/>
    <property type="match status" value="1"/>
</dbReference>
<keyword evidence="2 6" id="KW-0479">Metal-binding</keyword>
<keyword evidence="11" id="KW-1185">Reference proteome</keyword>
<reference evidence="10" key="1">
    <citation type="submission" date="2023-08" db="EMBL/GenBank/DDBJ databases">
        <title>Pelteobagrus vachellii genome.</title>
        <authorList>
            <person name="Liu H."/>
        </authorList>
    </citation>
    <scope>NUCLEOTIDE SEQUENCE</scope>
    <source>
        <strain evidence="10">PRFRI_2022a</strain>
        <tissue evidence="10">Muscle</tissue>
    </source>
</reference>
<protein>
    <recommendedName>
        <fullName evidence="7">Phosphodiesterase</fullName>
        <ecNumber evidence="7">3.1.4.-</ecNumber>
    </recommendedName>
</protein>
<dbReference type="EC" id="3.1.4.-" evidence="7"/>
<dbReference type="PROSITE" id="PS00126">
    <property type="entry name" value="PDEASE_I_1"/>
    <property type="match status" value="1"/>
</dbReference>
<feature type="binding site" evidence="6">
    <location>
        <position position="598"/>
    </location>
    <ligand>
        <name>Zn(2+)</name>
        <dbReference type="ChEBI" id="CHEBI:29105"/>
        <label>1</label>
    </ligand>
</feature>
<dbReference type="InterPro" id="IPR003607">
    <property type="entry name" value="HD/PDEase_dom"/>
</dbReference>
<dbReference type="GO" id="GO:0007165">
    <property type="term" value="P:signal transduction"/>
    <property type="evidence" value="ECO:0007669"/>
    <property type="project" value="InterPro"/>
</dbReference>
<dbReference type="Gene3D" id="3.30.450.40">
    <property type="match status" value="2"/>
</dbReference>
<gene>
    <name evidence="10" type="ORF">Q7C36_002036</name>
</gene>
<dbReference type="InterPro" id="IPR029016">
    <property type="entry name" value="GAF-like_dom_sf"/>
</dbReference>
<evidence type="ECO:0000256" key="3">
    <source>
        <dbReference type="ARBA" id="ARBA00022801"/>
    </source>
</evidence>